<protein>
    <recommendedName>
        <fullName evidence="3">Glycosyltransferase 2-like domain-containing protein</fullName>
    </recommendedName>
</protein>
<dbReference type="AlphaFoldDB" id="A0A8J5W1W1"/>
<sequence>MCVVLDIGRQLERAAVLAVFFEDSNSLNKVPSSWIYDPTEKYISLIIPAYNEEHRLPDALTETLIEALSQEESIGNKGKKWCRNVNVVGKKSLIFSMSSRQRKIDRIEATALVK</sequence>
<proteinExistence type="predicted"/>
<keyword evidence="2" id="KW-1185">Reference proteome</keyword>
<organism evidence="1 2">
    <name type="scientific">Zizania palustris</name>
    <name type="common">Northern wild rice</name>
    <dbReference type="NCBI Taxonomy" id="103762"/>
    <lineage>
        <taxon>Eukaryota</taxon>
        <taxon>Viridiplantae</taxon>
        <taxon>Streptophyta</taxon>
        <taxon>Embryophyta</taxon>
        <taxon>Tracheophyta</taxon>
        <taxon>Spermatophyta</taxon>
        <taxon>Magnoliopsida</taxon>
        <taxon>Liliopsida</taxon>
        <taxon>Poales</taxon>
        <taxon>Poaceae</taxon>
        <taxon>BOP clade</taxon>
        <taxon>Oryzoideae</taxon>
        <taxon>Oryzeae</taxon>
        <taxon>Zizaniinae</taxon>
        <taxon>Zizania</taxon>
    </lineage>
</organism>
<reference evidence="1" key="1">
    <citation type="journal article" date="2021" name="bioRxiv">
        <title>Whole Genome Assembly and Annotation of Northern Wild Rice, Zizania palustris L., Supports a Whole Genome Duplication in the Zizania Genus.</title>
        <authorList>
            <person name="Haas M."/>
            <person name="Kono T."/>
            <person name="Macchietto M."/>
            <person name="Millas R."/>
            <person name="McGilp L."/>
            <person name="Shao M."/>
            <person name="Duquette J."/>
            <person name="Hirsch C.N."/>
            <person name="Kimball J."/>
        </authorList>
    </citation>
    <scope>NUCLEOTIDE SEQUENCE</scope>
    <source>
        <tissue evidence="1">Fresh leaf tissue</tissue>
    </source>
</reference>
<dbReference type="PANTHER" id="PTHR10859:SF91">
    <property type="entry name" value="DOLICHYL-PHOSPHATE BETA-GLUCOSYLTRANSFERASE"/>
    <property type="match status" value="1"/>
</dbReference>
<name>A0A8J5W1W1_ZIZPA</name>
<dbReference type="Proteomes" id="UP000729402">
    <property type="component" value="Unassembled WGS sequence"/>
</dbReference>
<comment type="caution">
    <text evidence="1">The sequence shown here is derived from an EMBL/GenBank/DDBJ whole genome shotgun (WGS) entry which is preliminary data.</text>
</comment>
<dbReference type="GO" id="GO:0005789">
    <property type="term" value="C:endoplasmic reticulum membrane"/>
    <property type="evidence" value="ECO:0007669"/>
    <property type="project" value="TreeGrafter"/>
</dbReference>
<dbReference type="PANTHER" id="PTHR10859">
    <property type="entry name" value="GLYCOSYL TRANSFERASE"/>
    <property type="match status" value="1"/>
</dbReference>
<gene>
    <name evidence="1" type="ORF">GUJ93_ZPchr0005g15391</name>
</gene>
<dbReference type="GO" id="GO:0006487">
    <property type="term" value="P:protein N-linked glycosylation"/>
    <property type="evidence" value="ECO:0007669"/>
    <property type="project" value="TreeGrafter"/>
</dbReference>
<dbReference type="EMBL" id="JAAALK010000284">
    <property type="protein sequence ID" value="KAG8068899.1"/>
    <property type="molecule type" value="Genomic_DNA"/>
</dbReference>
<evidence type="ECO:0008006" key="3">
    <source>
        <dbReference type="Google" id="ProtNLM"/>
    </source>
</evidence>
<evidence type="ECO:0000313" key="1">
    <source>
        <dbReference type="EMBL" id="KAG8068899.1"/>
    </source>
</evidence>
<reference evidence="1" key="2">
    <citation type="submission" date="2021-02" db="EMBL/GenBank/DDBJ databases">
        <authorList>
            <person name="Kimball J.A."/>
            <person name="Haas M.W."/>
            <person name="Macchietto M."/>
            <person name="Kono T."/>
            <person name="Duquette J."/>
            <person name="Shao M."/>
        </authorList>
    </citation>
    <scope>NUCLEOTIDE SEQUENCE</scope>
    <source>
        <tissue evidence="1">Fresh leaf tissue</tissue>
    </source>
</reference>
<accession>A0A8J5W1W1</accession>
<dbReference type="OrthoDB" id="3784at2759"/>
<evidence type="ECO:0000313" key="2">
    <source>
        <dbReference type="Proteomes" id="UP000729402"/>
    </source>
</evidence>